<dbReference type="RefSeq" id="WP_176954416.1">
    <property type="nucleotide sequence ID" value="NZ_FMZO01000007.1"/>
</dbReference>
<evidence type="ECO:0000313" key="1">
    <source>
        <dbReference type="EMBL" id="SDD22945.1"/>
    </source>
</evidence>
<proteinExistence type="predicted"/>
<protein>
    <submittedName>
        <fullName evidence="1">Uncharacterized protein</fullName>
    </submittedName>
</protein>
<evidence type="ECO:0000313" key="2">
    <source>
        <dbReference type="Proteomes" id="UP000198757"/>
    </source>
</evidence>
<name>A0A1G6T3J8_NIADE</name>
<organism evidence="1 2">
    <name type="scientific">Niabella drilacis (strain DSM 25811 / CCM 8410 / CCUG 62505 / LMG 26954 / E90)</name>
    <dbReference type="NCBI Taxonomy" id="1285928"/>
    <lineage>
        <taxon>Bacteria</taxon>
        <taxon>Pseudomonadati</taxon>
        <taxon>Bacteroidota</taxon>
        <taxon>Chitinophagia</taxon>
        <taxon>Chitinophagales</taxon>
        <taxon>Chitinophagaceae</taxon>
        <taxon>Niabella</taxon>
    </lineage>
</organism>
<reference evidence="2" key="1">
    <citation type="submission" date="2016-10" db="EMBL/GenBank/DDBJ databases">
        <authorList>
            <person name="Varghese N."/>
            <person name="Submissions S."/>
        </authorList>
    </citation>
    <scope>NUCLEOTIDE SEQUENCE [LARGE SCALE GENOMIC DNA]</scope>
    <source>
        <strain evidence="2">DSM 25811 / CCM 8410 / LMG 26954 / E90</strain>
    </source>
</reference>
<dbReference type="AlphaFoldDB" id="A0A1G6T3J8"/>
<sequence length="94" mass="11150">MSMTVFPNGFDSWQKTHFEVVEALCYLRDIEEPSQHKSFSEMLNRSATEELYQLARELTDKFEEATKGQPRDRTLFEEIEEFVAREVKERAGER</sequence>
<accession>A0A1G6T3J8</accession>
<keyword evidence="2" id="KW-1185">Reference proteome</keyword>
<gene>
    <name evidence="1" type="ORF">SAMN04487894_10760</name>
</gene>
<dbReference type="EMBL" id="FMZO01000007">
    <property type="protein sequence ID" value="SDD22945.1"/>
    <property type="molecule type" value="Genomic_DNA"/>
</dbReference>
<dbReference type="Proteomes" id="UP000198757">
    <property type="component" value="Unassembled WGS sequence"/>
</dbReference>